<evidence type="ECO:0000256" key="6">
    <source>
        <dbReference type="SAM" id="SignalP"/>
    </source>
</evidence>
<comment type="similarity">
    <text evidence="2">Belongs to the glycosyl hydrolase 2 family.</text>
</comment>
<evidence type="ECO:0000259" key="7">
    <source>
        <dbReference type="PROSITE" id="PS50022"/>
    </source>
</evidence>
<evidence type="ECO:0000256" key="1">
    <source>
        <dbReference type="ARBA" id="ARBA00001412"/>
    </source>
</evidence>
<feature type="chain" id="PRO_5045920709" description="beta-galactosidase" evidence="6">
    <location>
        <begin position="22"/>
        <end position="1344"/>
    </location>
</feature>
<organism evidence="8 9">
    <name type="scientific">Hoylesella nanceiensis</name>
    <dbReference type="NCBI Taxonomy" id="425941"/>
    <lineage>
        <taxon>Bacteria</taxon>
        <taxon>Pseudomonadati</taxon>
        <taxon>Bacteroidota</taxon>
        <taxon>Bacteroidia</taxon>
        <taxon>Bacteroidales</taxon>
        <taxon>Prevotellaceae</taxon>
        <taxon>Hoylesella</taxon>
    </lineage>
</organism>
<comment type="caution">
    <text evidence="8">The sequence shown here is derived from an EMBL/GenBank/DDBJ whole genome shotgun (WGS) entry which is preliminary data.</text>
</comment>
<dbReference type="PROSITE" id="PS50022">
    <property type="entry name" value="FA58C_3"/>
    <property type="match status" value="1"/>
</dbReference>
<comment type="catalytic activity">
    <reaction evidence="1">
        <text>Hydrolysis of terminal non-reducing beta-D-galactose residues in beta-D-galactosides.</text>
        <dbReference type="EC" id="3.2.1.23"/>
    </reaction>
</comment>
<evidence type="ECO:0000313" key="8">
    <source>
        <dbReference type="EMBL" id="MBW4768157.1"/>
    </source>
</evidence>
<accession>A0ABS6YA80</accession>
<keyword evidence="6" id="KW-0732">Signal</keyword>
<dbReference type="SMART" id="SM00231">
    <property type="entry name" value="FA58C"/>
    <property type="match status" value="1"/>
</dbReference>
<keyword evidence="4" id="KW-0378">Hydrolase</keyword>
<feature type="signal peptide" evidence="6">
    <location>
        <begin position="1"/>
        <end position="21"/>
    </location>
</feature>
<sequence length="1344" mass="151752">MQKQLLFSLLLSSLTAMPLQADNLPVGGYLFGQDVAPTGQEWQNPGMLGYNKLPARSLFSSFSSVNEARKVLPEFAKDYLSLNGEWSFHFAKNPDERPKDFFIKGYDDSKWDRLQVPVSWNMAGIQKDGTLKYGVPIYVNQWVIFKYNIEPGDWKKGVMREPPKNYTTYEYRNEVGSFRRSFDVPTNWDGKEVYINFDGVDSFFYLWINGRYVGFSKNSRNTAHFDITPYINKGKNEIALEVYRSSDGSFLEAQDMFRLPGIFRDVSVTAKPKVHIADVKAIPTYKDGNGTVSINTTLQNLTKKNVKDLSVRWSIYRNKLYSDDNELVTTFETTKEKTACSGNKLANLQQTITLNNAAPWTAEEPNVYVLVGELMQGKKVIETISFQTGFRSVEIKDTPAHEDEFGLAGRYYYINGKALKLKGVNRHDTNPLTGKVISREQMEREIMLMKRANINHIRTAHYPNDPYFYHLCNKYGIYLESEANIESHEYFYGKASLSHVPEFQAAHVDRVMTMAHQLVNNPSIVIWSLGNEAGPGHNFVVAYDSLKAFDASRPVQYERNNDIVDMGSNQYPSIAWTRDAVKGKMGIKYPFHISEYAHSMGNAVGNLVDYWDAMESTNFFMGGAIWDWIDQSMYHYTKDGKRYAAYGGDFGDTPNDGQFVMNGIIFGDEAPKPQYFEVKKVYQYIGTTWKDAKTATLDVFNKNYYSDDLSSYQMAYTLTADGIPVKEGSLELGSVPARTHKYITINGLNEGLQPNKEYLLHITYRLKHDMPWAKAGYIQAEEQLPVQLAEARPALNVKGKVNVTAPKNNQIVLSGDQFSTTFDLTKGTIYNLQYDGKTIIEDGCGPELNAFRAWTNNDNWAYEAWYANGLNNLQHKCTNYTTHVNSNGSVSVVFSIESQAPHGYRLEGGNANWKKLIEFKDKPFGKDDFRFNTQVVYTVFPDGSIESESSITSNKPSLVLAKLGYTIRVPKSLSTLNYYGRGMVDNYPDRKTGQMIGLYEQKDVNNEFVPFPKPQDTGNHQDTRWLSLTGFDNSNNSHAGAIFIAKDKMSFSALPWSDNAIAMANHPHELPQSDYTYLHLDMAITGLGGNSCGQGGPLLHDRVMATPHTFGYIIRPVSSKDSKELLNKSDISLNSVTPLTIARDEQGNVTINANGVKGDIFYTINDSKKPVKYTGVINLRNGGTITAWTKENEWLKARQSFSRIESIPLSVVFTSSQESGEGDATHLTDGNPNTYWHTMYSVTVAIPPHWVDFDCGSVKNIKGFTYLPRQNSNNGNIKKYTIQISNDGKTWSKPVAEGEFENNRKEKSILLTTPIKTRFIRFTALSEQNGQDFAAGAEFKVLEK</sequence>
<dbReference type="InterPro" id="IPR006103">
    <property type="entry name" value="Glyco_hydro_2_cat"/>
</dbReference>
<evidence type="ECO:0000256" key="5">
    <source>
        <dbReference type="ARBA" id="ARBA00023295"/>
    </source>
</evidence>
<protein>
    <recommendedName>
        <fullName evidence="3">beta-galactosidase</fullName>
        <ecNumber evidence="3">3.2.1.23</ecNumber>
    </recommendedName>
</protein>
<name>A0ABS6YA80_9BACT</name>
<evidence type="ECO:0000256" key="3">
    <source>
        <dbReference type="ARBA" id="ARBA00012756"/>
    </source>
</evidence>
<dbReference type="PANTHER" id="PTHR46323:SF2">
    <property type="entry name" value="BETA-GALACTOSIDASE"/>
    <property type="match status" value="1"/>
</dbReference>
<dbReference type="PANTHER" id="PTHR46323">
    <property type="entry name" value="BETA-GALACTOSIDASE"/>
    <property type="match status" value="1"/>
</dbReference>
<dbReference type="InterPro" id="IPR050347">
    <property type="entry name" value="Bact_Beta-galactosidase"/>
</dbReference>
<evidence type="ECO:0000313" key="9">
    <source>
        <dbReference type="Proteomes" id="UP000788426"/>
    </source>
</evidence>
<dbReference type="RefSeq" id="WP_219478771.1">
    <property type="nucleotide sequence ID" value="NZ_JAHXCT010000001.1"/>
</dbReference>
<dbReference type="InterPro" id="IPR006102">
    <property type="entry name" value="Ig-like_GH2"/>
</dbReference>
<dbReference type="Pfam" id="PF00703">
    <property type="entry name" value="Glyco_hydro_2"/>
    <property type="match status" value="1"/>
</dbReference>
<dbReference type="Pfam" id="PF02837">
    <property type="entry name" value="Glyco_hydro_2_N"/>
    <property type="match status" value="1"/>
</dbReference>
<evidence type="ECO:0000256" key="4">
    <source>
        <dbReference type="ARBA" id="ARBA00022801"/>
    </source>
</evidence>
<dbReference type="Pfam" id="PF16353">
    <property type="entry name" value="LacZ_4"/>
    <property type="match status" value="1"/>
</dbReference>
<dbReference type="SMART" id="SM01038">
    <property type="entry name" value="Bgal_small_N"/>
    <property type="match status" value="1"/>
</dbReference>
<gene>
    <name evidence="8" type="ORF">KZO38_00020</name>
</gene>
<keyword evidence="5" id="KW-0326">Glycosidase</keyword>
<dbReference type="InterPro" id="IPR006104">
    <property type="entry name" value="Glyco_hydro_2_N"/>
</dbReference>
<proteinExistence type="inferred from homology"/>
<evidence type="ECO:0000256" key="2">
    <source>
        <dbReference type="ARBA" id="ARBA00007401"/>
    </source>
</evidence>
<dbReference type="EC" id="3.2.1.23" evidence="3"/>
<dbReference type="InterPro" id="IPR000421">
    <property type="entry name" value="FA58C"/>
</dbReference>
<dbReference type="InterPro" id="IPR004199">
    <property type="entry name" value="B-gal_small/dom_5"/>
</dbReference>
<dbReference type="Pfam" id="PF02929">
    <property type="entry name" value="Bgal_small_N"/>
    <property type="match status" value="1"/>
</dbReference>
<dbReference type="InterPro" id="IPR032312">
    <property type="entry name" value="LacZ_4"/>
</dbReference>
<feature type="domain" description="F5/8 type C" evidence="7">
    <location>
        <begin position="1189"/>
        <end position="1344"/>
    </location>
</feature>
<reference evidence="8 9" key="1">
    <citation type="submission" date="2021-07" db="EMBL/GenBank/DDBJ databases">
        <title>Genomic diversity and antimicrobial resistance of Prevotella spp. isolated from chronic lung disease airways.</title>
        <authorList>
            <person name="Webb K.A."/>
            <person name="Olagoke O.S."/>
            <person name="Baird T."/>
            <person name="Neill J."/>
            <person name="Pham A."/>
            <person name="Wells T.J."/>
            <person name="Ramsay K.A."/>
            <person name="Bell S.C."/>
            <person name="Sarovich D.S."/>
            <person name="Price E.P."/>
        </authorList>
    </citation>
    <scope>NUCLEOTIDE SEQUENCE [LARGE SCALE GENOMIC DNA]</scope>
    <source>
        <strain evidence="8 9">SCHI0011.S.12</strain>
    </source>
</reference>
<dbReference type="Proteomes" id="UP000788426">
    <property type="component" value="Unassembled WGS sequence"/>
</dbReference>
<dbReference type="Pfam" id="PF00754">
    <property type="entry name" value="F5_F8_type_C"/>
    <property type="match status" value="1"/>
</dbReference>
<keyword evidence="9" id="KW-1185">Reference proteome</keyword>
<dbReference type="EMBL" id="JAHXCT010000001">
    <property type="protein sequence ID" value="MBW4768157.1"/>
    <property type="molecule type" value="Genomic_DNA"/>
</dbReference>
<dbReference type="Pfam" id="PF02836">
    <property type="entry name" value="Glyco_hydro_2_C"/>
    <property type="match status" value="1"/>
</dbReference>